<sequence>MPGSVRLVNEVVSRVTLVTDLQQADALIAKCLASESPQIVSFLNAHGTNLCRRNRQFAESVLRSDLILRDGIGMQLLFKALKSDAGLNMNGTDLIPEMLNKAKGQTLGIFGTREPFLSGAAEALRRAGHDVVVCADGFRDPACYLTMMEQYRPRIVLLAMGMPKQEIVAVHLKEHATYNPIIINGGAVVDFIAGKVKRAPRWMRRLYMEWVFRLINEPRRLFKRYVIGNVVFLVRIREIRKSYVPVPGREVWPSTSEWRVG</sequence>
<dbReference type="PANTHER" id="PTHR34136:SF1">
    <property type="entry name" value="UDP-N-ACETYL-D-MANNOSAMINURONIC ACID TRANSFERASE"/>
    <property type="match status" value="1"/>
</dbReference>
<dbReference type="STRING" id="153971.AWC19_19545"/>
<evidence type="ECO:0000313" key="3">
    <source>
        <dbReference type="EMBL" id="ORW18345.1"/>
    </source>
</evidence>
<comment type="caution">
    <text evidence="3">The sequence shown here is derived from an EMBL/GenBank/DDBJ whole genome shotgun (WGS) entry which is preliminary data.</text>
</comment>
<keyword evidence="1" id="KW-0328">Glycosyltransferase</keyword>
<gene>
    <name evidence="3" type="ORF">AWC19_19545</name>
</gene>
<dbReference type="GO" id="GO:0016758">
    <property type="term" value="F:hexosyltransferase activity"/>
    <property type="evidence" value="ECO:0007669"/>
    <property type="project" value="TreeGrafter"/>
</dbReference>
<dbReference type="CDD" id="cd06533">
    <property type="entry name" value="Glyco_transf_WecG_TagA"/>
    <property type="match status" value="1"/>
</dbReference>
<dbReference type="PANTHER" id="PTHR34136">
    <property type="match status" value="1"/>
</dbReference>
<evidence type="ECO:0000256" key="1">
    <source>
        <dbReference type="ARBA" id="ARBA00022676"/>
    </source>
</evidence>
<dbReference type="AlphaFoldDB" id="A0A1X1Z4W8"/>
<evidence type="ECO:0008006" key="5">
    <source>
        <dbReference type="Google" id="ProtNLM"/>
    </source>
</evidence>
<accession>A0A1X1Z4W8</accession>
<protein>
    <recommendedName>
        <fullName evidence="5">Glycosyltransferase</fullName>
    </recommendedName>
</protein>
<dbReference type="Pfam" id="PF03808">
    <property type="entry name" value="Glyco_tran_WecG"/>
    <property type="match status" value="1"/>
</dbReference>
<reference evidence="3 4" key="1">
    <citation type="submission" date="2016-01" db="EMBL/GenBank/DDBJ databases">
        <title>The new phylogeny of the genus Mycobacterium.</title>
        <authorList>
            <person name="Tarcisio F."/>
            <person name="Conor M."/>
            <person name="Antonella G."/>
            <person name="Elisabetta G."/>
            <person name="Giulia F.S."/>
            <person name="Sara T."/>
            <person name="Anna F."/>
            <person name="Clotilde B."/>
            <person name="Roberto B."/>
            <person name="Veronica D.S."/>
            <person name="Fabio R."/>
            <person name="Monica P."/>
            <person name="Olivier J."/>
            <person name="Enrico T."/>
            <person name="Nicola S."/>
        </authorList>
    </citation>
    <scope>NUCLEOTIDE SEQUENCE [LARGE SCALE GENOMIC DNA]</scope>
    <source>
        <strain evidence="3 4">DSM 44572</strain>
    </source>
</reference>
<evidence type="ECO:0000313" key="4">
    <source>
        <dbReference type="Proteomes" id="UP000193529"/>
    </source>
</evidence>
<keyword evidence="2" id="KW-0808">Transferase</keyword>
<name>A0A1X1Z4W8_9MYCO</name>
<keyword evidence="4" id="KW-1185">Reference proteome</keyword>
<evidence type="ECO:0000256" key="2">
    <source>
        <dbReference type="ARBA" id="ARBA00022679"/>
    </source>
</evidence>
<dbReference type="Proteomes" id="UP000193529">
    <property type="component" value="Unassembled WGS sequence"/>
</dbReference>
<organism evidence="3 4">
    <name type="scientific">Mycobacterium palustre</name>
    <dbReference type="NCBI Taxonomy" id="153971"/>
    <lineage>
        <taxon>Bacteria</taxon>
        <taxon>Bacillati</taxon>
        <taxon>Actinomycetota</taxon>
        <taxon>Actinomycetes</taxon>
        <taxon>Mycobacteriales</taxon>
        <taxon>Mycobacteriaceae</taxon>
        <taxon>Mycobacterium</taxon>
        <taxon>Mycobacterium simiae complex</taxon>
    </lineage>
</organism>
<proteinExistence type="predicted"/>
<dbReference type="EMBL" id="LQPJ01000140">
    <property type="protein sequence ID" value="ORW18345.1"/>
    <property type="molecule type" value="Genomic_DNA"/>
</dbReference>
<dbReference type="NCBIfam" id="TIGR00696">
    <property type="entry name" value="wecG_tagA_cpsF"/>
    <property type="match status" value="1"/>
</dbReference>
<dbReference type="InterPro" id="IPR004629">
    <property type="entry name" value="WecG_TagA_CpsF"/>
</dbReference>